<dbReference type="SUPFAM" id="SSF54928">
    <property type="entry name" value="RNA-binding domain, RBD"/>
    <property type="match status" value="3"/>
</dbReference>
<dbReference type="PANTHER" id="PTHR15241">
    <property type="entry name" value="TRANSFORMER-2-RELATED"/>
    <property type="match status" value="1"/>
</dbReference>
<dbReference type="PANTHER" id="PTHR15241:SF304">
    <property type="entry name" value="RRM DOMAIN-CONTAINING PROTEIN"/>
    <property type="match status" value="1"/>
</dbReference>
<dbReference type="SMART" id="SM00360">
    <property type="entry name" value="RRM"/>
    <property type="match status" value="2"/>
</dbReference>
<proteinExistence type="predicted"/>
<evidence type="ECO:0000259" key="2">
    <source>
        <dbReference type="PROSITE" id="PS50102"/>
    </source>
</evidence>
<reference evidence="3" key="1">
    <citation type="submission" date="2021-01" db="EMBL/GenBank/DDBJ databases">
        <authorList>
            <person name="Corre E."/>
            <person name="Pelletier E."/>
            <person name="Niang G."/>
            <person name="Scheremetjew M."/>
            <person name="Finn R."/>
            <person name="Kale V."/>
            <person name="Holt S."/>
            <person name="Cochrane G."/>
            <person name="Meng A."/>
            <person name="Brown T."/>
            <person name="Cohen L."/>
        </authorList>
    </citation>
    <scope>NUCLEOTIDE SEQUENCE</scope>
    <source>
        <strain evidence="3">NIES-381</strain>
    </source>
</reference>
<gene>
    <name evidence="3" type="ORF">EGYM00392_LOCUS25974</name>
</gene>
<dbReference type="InterPro" id="IPR035979">
    <property type="entry name" value="RBD_domain_sf"/>
</dbReference>
<sequence length="267" mass="29414">MFLGQCPDPDTAAVKAHYQRLGEDAIDRVHWCHRDNDAFRGFGFVYFRTAEFLQQAGAMDPPTINGRVTVVDINSGFNNGRANRIVLSGCPSTIEESDIKSHYARALGDAALTSVTWATMPDGHVRAFLQFSTAQFAKQAAELEPPIVDGQPLRVCLRDKSADAAAAQTGPDGKPVGPTGSQKEYKMFIRNCPQWIEDKHILDHYTPLIGEGVIQKIEWATSRLDGSFRGFGFAFFNSLEDLTKAAKHPPPVVDGRKVEVNVSHRSI</sequence>
<evidence type="ECO:0000313" key="3">
    <source>
        <dbReference type="EMBL" id="CAD9014868.1"/>
    </source>
</evidence>
<accession>A0A7S1IKR4</accession>
<dbReference type="EMBL" id="HBGA01069429">
    <property type="protein sequence ID" value="CAD9014868.1"/>
    <property type="molecule type" value="Transcribed_RNA"/>
</dbReference>
<protein>
    <recommendedName>
        <fullName evidence="2">RRM domain-containing protein</fullName>
    </recommendedName>
</protein>
<dbReference type="GO" id="GO:0003723">
    <property type="term" value="F:RNA binding"/>
    <property type="evidence" value="ECO:0007669"/>
    <property type="project" value="UniProtKB-UniRule"/>
</dbReference>
<dbReference type="PROSITE" id="PS50102">
    <property type="entry name" value="RRM"/>
    <property type="match status" value="1"/>
</dbReference>
<dbReference type="Gene3D" id="3.30.70.330">
    <property type="match status" value="2"/>
</dbReference>
<dbReference type="InterPro" id="IPR000504">
    <property type="entry name" value="RRM_dom"/>
</dbReference>
<dbReference type="AlphaFoldDB" id="A0A7S1IKR4"/>
<organism evidence="3">
    <name type="scientific">Eutreptiella gymnastica</name>
    <dbReference type="NCBI Taxonomy" id="73025"/>
    <lineage>
        <taxon>Eukaryota</taxon>
        <taxon>Discoba</taxon>
        <taxon>Euglenozoa</taxon>
        <taxon>Euglenida</taxon>
        <taxon>Spirocuta</taxon>
        <taxon>Euglenophyceae</taxon>
        <taxon>Eutreptiales</taxon>
        <taxon>Eutreptiaceae</taxon>
        <taxon>Eutreptiella</taxon>
    </lineage>
</organism>
<keyword evidence="1" id="KW-0694">RNA-binding</keyword>
<feature type="domain" description="RRM" evidence="2">
    <location>
        <begin position="185"/>
        <end position="267"/>
    </location>
</feature>
<evidence type="ECO:0000256" key="1">
    <source>
        <dbReference type="PROSITE-ProRule" id="PRU00176"/>
    </source>
</evidence>
<name>A0A7S1IKR4_9EUGL</name>
<dbReference type="InterPro" id="IPR012677">
    <property type="entry name" value="Nucleotide-bd_a/b_plait_sf"/>
</dbReference>